<dbReference type="Pfam" id="PF13186">
    <property type="entry name" value="SPASM"/>
    <property type="match status" value="1"/>
</dbReference>
<gene>
    <name evidence="8" type="ORF">ASN18_0874</name>
</gene>
<dbReference type="InterPro" id="IPR034391">
    <property type="entry name" value="AdoMet-like_SPASM_containing"/>
</dbReference>
<dbReference type="Proteomes" id="UP000060487">
    <property type="component" value="Unassembled WGS sequence"/>
</dbReference>
<evidence type="ECO:0000256" key="3">
    <source>
        <dbReference type="ARBA" id="ARBA00022691"/>
    </source>
</evidence>
<proteinExistence type="predicted"/>
<keyword evidence="3" id="KW-0949">S-adenosyl-L-methionine</keyword>
<accession>A0ABR5SIK7</accession>
<dbReference type="CDD" id="cd01335">
    <property type="entry name" value="Radical_SAM"/>
    <property type="match status" value="1"/>
</dbReference>
<keyword evidence="2" id="KW-0004">4Fe-4S</keyword>
<dbReference type="InterPro" id="IPR058240">
    <property type="entry name" value="rSAM_sf"/>
</dbReference>
<evidence type="ECO:0000256" key="6">
    <source>
        <dbReference type="ARBA" id="ARBA00023014"/>
    </source>
</evidence>
<dbReference type="SFLD" id="SFLDG01387">
    <property type="entry name" value="BtrN-like_SPASM_domain_contain"/>
    <property type="match status" value="1"/>
</dbReference>
<dbReference type="SMART" id="SM00729">
    <property type="entry name" value="Elp3"/>
    <property type="match status" value="1"/>
</dbReference>
<evidence type="ECO:0000313" key="9">
    <source>
        <dbReference type="Proteomes" id="UP000060487"/>
    </source>
</evidence>
<organism evidence="8 9">
    <name type="scientific">Candidatus Magnetominusculus xianensis</name>
    <dbReference type="NCBI Taxonomy" id="1748249"/>
    <lineage>
        <taxon>Bacteria</taxon>
        <taxon>Pseudomonadati</taxon>
        <taxon>Nitrospirota</taxon>
        <taxon>Nitrospiria</taxon>
        <taxon>Nitrospirales</taxon>
        <taxon>Nitrospiraceae</taxon>
        <taxon>Candidatus Magnetominusculus</taxon>
    </lineage>
</organism>
<dbReference type="InterPro" id="IPR050377">
    <property type="entry name" value="Radical_SAM_PqqE_MftC-like"/>
</dbReference>
<evidence type="ECO:0000313" key="8">
    <source>
        <dbReference type="EMBL" id="KWT91050.1"/>
    </source>
</evidence>
<keyword evidence="5" id="KW-0408">Iron</keyword>
<feature type="domain" description="Radical SAM core" evidence="7">
    <location>
        <begin position="43"/>
        <end position="259"/>
    </location>
</feature>
<dbReference type="SFLD" id="SFLDG01067">
    <property type="entry name" value="SPASM/twitch_domain_containing"/>
    <property type="match status" value="1"/>
</dbReference>
<keyword evidence="6" id="KW-0411">Iron-sulfur</keyword>
<comment type="cofactor">
    <cofactor evidence="1">
        <name>[4Fe-4S] cluster</name>
        <dbReference type="ChEBI" id="CHEBI:49883"/>
    </cofactor>
</comment>
<protein>
    <submittedName>
        <fullName evidence="8">Radical SAM protein</fullName>
    </submittedName>
</protein>
<reference evidence="8 9" key="1">
    <citation type="submission" date="2015-11" db="EMBL/GenBank/DDBJ databases">
        <authorList>
            <person name="Lin W."/>
        </authorList>
    </citation>
    <scope>NUCLEOTIDE SEQUENCE [LARGE SCALE GENOMIC DNA]</scope>
    <source>
        <strain evidence="8 9">HCH-1</strain>
    </source>
</reference>
<dbReference type="RefSeq" id="WP_085051417.1">
    <property type="nucleotide sequence ID" value="NZ_LNQR01000032.1"/>
</dbReference>
<name>A0ABR5SIK7_9BACT</name>
<sequence>MAQHSGDTLHHDISGEDILVRADERFMEYRRMWENNPMTLTAGTFPVHLDIETTSTCNLRCPFCKTTYSRTDINNGFMSWETLKKIMDEAGENGLYACKFNFRGEPLLHKELCRFIRYAKEKGLVDVFFNTNGTLLTPDKAEALIESGLDRLTVSFEGFEKELYEKNRVGATFEAVVKNIEALRDLKIRHGSRTPKVRIQAVLIPELRGRLDEFTAFWSDKADQISYNEMLDNVPNTIKPAVSPWICPFPYQRLMIMWDGTITACYNDHYGKLAVGNVHNVTIKEAWKSLMEPLRKLHKAGRAHEAQACAECPMRMNEIKKRGDA</sequence>
<evidence type="ECO:0000256" key="1">
    <source>
        <dbReference type="ARBA" id="ARBA00001966"/>
    </source>
</evidence>
<dbReference type="SFLD" id="SFLDS00029">
    <property type="entry name" value="Radical_SAM"/>
    <property type="match status" value="1"/>
</dbReference>
<comment type="caution">
    <text evidence="8">The sequence shown here is derived from an EMBL/GenBank/DDBJ whole genome shotgun (WGS) entry which is preliminary data.</text>
</comment>
<dbReference type="InterPro" id="IPR023885">
    <property type="entry name" value="4Fe4S-binding_SPASM_dom"/>
</dbReference>
<dbReference type="InterPro" id="IPR006638">
    <property type="entry name" value="Elp3/MiaA/NifB-like_rSAM"/>
</dbReference>
<dbReference type="Pfam" id="PF04055">
    <property type="entry name" value="Radical_SAM"/>
    <property type="match status" value="1"/>
</dbReference>
<dbReference type="PROSITE" id="PS51918">
    <property type="entry name" value="RADICAL_SAM"/>
    <property type="match status" value="1"/>
</dbReference>
<keyword evidence="9" id="KW-1185">Reference proteome</keyword>
<dbReference type="PANTHER" id="PTHR11228">
    <property type="entry name" value="RADICAL SAM DOMAIN PROTEIN"/>
    <property type="match status" value="1"/>
</dbReference>
<dbReference type="EMBL" id="LNQR01000032">
    <property type="protein sequence ID" value="KWT91050.1"/>
    <property type="molecule type" value="Genomic_DNA"/>
</dbReference>
<evidence type="ECO:0000259" key="7">
    <source>
        <dbReference type="PROSITE" id="PS51918"/>
    </source>
</evidence>
<keyword evidence="4" id="KW-0479">Metal-binding</keyword>
<evidence type="ECO:0000256" key="5">
    <source>
        <dbReference type="ARBA" id="ARBA00023004"/>
    </source>
</evidence>
<dbReference type="PANTHER" id="PTHR11228:SF34">
    <property type="entry name" value="TUNGSTEN-CONTAINING ALDEHYDE FERREDOXIN OXIDOREDUCTASE COFACTOR MODIFYING PROTEIN"/>
    <property type="match status" value="1"/>
</dbReference>
<evidence type="ECO:0000256" key="2">
    <source>
        <dbReference type="ARBA" id="ARBA00022485"/>
    </source>
</evidence>
<dbReference type="Gene3D" id="3.20.20.70">
    <property type="entry name" value="Aldolase class I"/>
    <property type="match status" value="1"/>
</dbReference>
<dbReference type="InterPro" id="IPR013785">
    <property type="entry name" value="Aldolase_TIM"/>
</dbReference>
<dbReference type="SUPFAM" id="SSF102114">
    <property type="entry name" value="Radical SAM enzymes"/>
    <property type="match status" value="1"/>
</dbReference>
<evidence type="ECO:0000256" key="4">
    <source>
        <dbReference type="ARBA" id="ARBA00022723"/>
    </source>
</evidence>
<dbReference type="InterPro" id="IPR007197">
    <property type="entry name" value="rSAM"/>
</dbReference>
<dbReference type="CDD" id="cd21109">
    <property type="entry name" value="SPASM"/>
    <property type="match status" value="1"/>
</dbReference>